<dbReference type="PANTHER" id="PTHR30327:SF1">
    <property type="entry name" value="UPF0301 PROTEIN YQGE"/>
    <property type="match status" value="1"/>
</dbReference>
<dbReference type="EMBL" id="OCPC01000003">
    <property type="protein sequence ID" value="SOE17655.1"/>
    <property type="molecule type" value="Genomic_DNA"/>
</dbReference>
<dbReference type="InterPro" id="IPR003774">
    <property type="entry name" value="AlgH-like"/>
</dbReference>
<evidence type="ECO:0000256" key="1">
    <source>
        <dbReference type="ARBA" id="ARBA00009600"/>
    </source>
</evidence>
<dbReference type="RefSeq" id="WP_097108132.1">
    <property type="nucleotide sequence ID" value="NZ_OCPC01000003.1"/>
</dbReference>
<proteinExistence type="inferred from homology"/>
<dbReference type="AlphaFoldDB" id="A0A286IC09"/>
<dbReference type="OrthoDB" id="9807486at2"/>
<reference evidence="4" key="1">
    <citation type="submission" date="2017-08" db="EMBL/GenBank/DDBJ databases">
        <authorList>
            <person name="Varghese N."/>
            <person name="Submissions S."/>
        </authorList>
    </citation>
    <scope>NUCLEOTIDE SEQUENCE [LARGE SCALE GENOMIC DNA]</scope>
    <source>
        <strain evidence="4">KCTC 23107</strain>
    </source>
</reference>
<evidence type="ECO:0000313" key="4">
    <source>
        <dbReference type="Proteomes" id="UP000219465"/>
    </source>
</evidence>
<sequence length="209" mass="22939">MLGIEKQLSRASRGCLDGHFLIAMPGMNDERFERTVIFICAHSEDGAMGFILNRPQPVQFHELLDNLDLDSATGTGERESLKHNVSECARDFPIQIGGPVDSGRGFVLHSDDYMSESTMPINDDLCLTATVDILRAIKDGRGPRRGIMLLGYAGWAAGQLETEIATNTWLSCPGRDDIVFDQDHSGKYDRVLAHMGIHPAMLSNQAGHA</sequence>
<dbReference type="NCBIfam" id="NF001268">
    <property type="entry name" value="PRK00228.1-4"/>
    <property type="match status" value="1"/>
</dbReference>
<dbReference type="Pfam" id="PF02622">
    <property type="entry name" value="DUF179"/>
    <property type="match status" value="1"/>
</dbReference>
<comment type="similarity">
    <text evidence="1 2">Belongs to the UPF0301 (AlgH) family.</text>
</comment>
<dbReference type="GO" id="GO:0005829">
    <property type="term" value="C:cytosol"/>
    <property type="evidence" value="ECO:0007669"/>
    <property type="project" value="TreeGrafter"/>
</dbReference>
<evidence type="ECO:0000313" key="3">
    <source>
        <dbReference type="EMBL" id="SOE17655.1"/>
    </source>
</evidence>
<keyword evidence="4" id="KW-1185">Reference proteome</keyword>
<protein>
    <recommendedName>
        <fullName evidence="2">UPF0301 protein SAMN05877838_2558</fullName>
    </recommendedName>
</protein>
<organism evidence="3 4">
    <name type="scientific">Hoeflea halophila</name>
    <dbReference type="NCBI Taxonomy" id="714899"/>
    <lineage>
        <taxon>Bacteria</taxon>
        <taxon>Pseudomonadati</taxon>
        <taxon>Pseudomonadota</taxon>
        <taxon>Alphaproteobacteria</taxon>
        <taxon>Hyphomicrobiales</taxon>
        <taxon>Rhizobiaceae</taxon>
        <taxon>Hoeflea</taxon>
    </lineage>
</organism>
<accession>A0A286IC09</accession>
<gene>
    <name evidence="3" type="ORF">SAMN05877838_2558</name>
</gene>
<dbReference type="PANTHER" id="PTHR30327">
    <property type="entry name" value="UNCHARACTERIZED PROTEIN YQGE"/>
    <property type="match status" value="1"/>
</dbReference>
<name>A0A286IC09_9HYPH</name>
<dbReference type="Gene3D" id="3.40.1740.10">
    <property type="entry name" value="VC0467-like"/>
    <property type="match status" value="1"/>
</dbReference>
<dbReference type="SUPFAM" id="SSF143456">
    <property type="entry name" value="VC0467-like"/>
    <property type="match status" value="1"/>
</dbReference>
<dbReference type="HAMAP" id="MF_00758">
    <property type="entry name" value="UPF0301"/>
    <property type="match status" value="1"/>
</dbReference>
<evidence type="ECO:0000256" key="2">
    <source>
        <dbReference type="HAMAP-Rule" id="MF_00758"/>
    </source>
</evidence>
<dbReference type="Proteomes" id="UP000219465">
    <property type="component" value="Unassembled WGS sequence"/>
</dbReference>